<dbReference type="InterPro" id="IPR014436">
    <property type="entry name" value="Extradiol_dOase_DODA"/>
</dbReference>
<keyword evidence="3" id="KW-0479">Metal-binding</keyword>
<evidence type="ECO:0000256" key="4">
    <source>
        <dbReference type="ARBA" id="ARBA00022833"/>
    </source>
</evidence>
<evidence type="ECO:0000313" key="7">
    <source>
        <dbReference type="EMBL" id="MDE1463454.1"/>
    </source>
</evidence>
<evidence type="ECO:0000259" key="6">
    <source>
        <dbReference type="Pfam" id="PF02900"/>
    </source>
</evidence>
<evidence type="ECO:0000313" key="8">
    <source>
        <dbReference type="Proteomes" id="UP001528823"/>
    </source>
</evidence>
<feature type="domain" description="Extradiol ring-cleavage dioxygenase class III enzyme subunit B" evidence="6">
    <location>
        <begin position="32"/>
        <end position="254"/>
    </location>
</feature>
<keyword evidence="7" id="KW-0223">Dioxygenase</keyword>
<dbReference type="PANTHER" id="PTHR30096">
    <property type="entry name" value="4,5-DOPA DIOXYGENASE EXTRADIOL-LIKE PROTEIN"/>
    <property type="match status" value="1"/>
</dbReference>
<dbReference type="InterPro" id="IPR004183">
    <property type="entry name" value="Xdiol_dOase_suB"/>
</dbReference>
<dbReference type="GO" id="GO:0051213">
    <property type="term" value="F:dioxygenase activity"/>
    <property type="evidence" value="ECO:0007669"/>
    <property type="project" value="UniProtKB-KW"/>
</dbReference>
<dbReference type="PIRSF" id="PIRSF006157">
    <property type="entry name" value="Doxgns_DODA"/>
    <property type="match status" value="1"/>
</dbReference>
<protein>
    <submittedName>
        <fullName evidence="7">Class III extradiol ring-cleavage dioxygenase</fullName>
    </submittedName>
</protein>
<evidence type="ECO:0000256" key="3">
    <source>
        <dbReference type="ARBA" id="ARBA00022723"/>
    </source>
</evidence>
<keyword evidence="5" id="KW-0560">Oxidoreductase</keyword>
<keyword evidence="4" id="KW-0862">Zinc</keyword>
<dbReference type="Gene3D" id="3.40.830.10">
    <property type="entry name" value="LigB-like"/>
    <property type="match status" value="1"/>
</dbReference>
<proteinExistence type="inferred from homology"/>
<reference evidence="7 8" key="1">
    <citation type="submission" date="2022-11" db="EMBL/GenBank/DDBJ databases">
        <title>Spartinivicinus poritis sp. nov., isolated from scleractinian coral Porites lutea.</title>
        <authorList>
            <person name="Zhang G."/>
            <person name="Cai L."/>
            <person name="Wei Q."/>
        </authorList>
    </citation>
    <scope>NUCLEOTIDE SEQUENCE [LARGE SCALE GENOMIC DNA]</scope>
    <source>
        <strain evidence="7 8">A2-2</strain>
    </source>
</reference>
<dbReference type="SUPFAM" id="SSF53213">
    <property type="entry name" value="LigB-like"/>
    <property type="match status" value="1"/>
</dbReference>
<sequence length="270" mass="30334">MKSRSNLPLSSVLFISHGGGPLPLLKDKGHQELVKNLSHISSIIEKPLAILVISAHWEEANPIVTSGESPSLIYDYYGFPEESYHIQYPASGNPPLAQKIASLLKNNGIEAKLDNDRGFDHGLFIPLKIMYPEADIPCIQLSLVNSLDPKKHIQIGKALAELRRDNVLIIGSGFSFHNLKAFFGKFSDEEQEKNAAFENWLIETCVSQDLTEDQREKRLIEWHSAPAASYCHPREEHLLPLHVCYGLAQSAVKQVFTFNISKIKTSCYLW</sequence>
<accession>A0ABT5UED2</accession>
<dbReference type="Pfam" id="PF02900">
    <property type="entry name" value="LigB"/>
    <property type="match status" value="1"/>
</dbReference>
<gene>
    <name evidence="7" type="ORF">ORQ98_15950</name>
</gene>
<dbReference type="PANTHER" id="PTHR30096:SF0">
    <property type="entry name" value="4,5-DOPA DIOXYGENASE EXTRADIOL-LIKE PROTEIN"/>
    <property type="match status" value="1"/>
</dbReference>
<dbReference type="EMBL" id="JAPMOU010000020">
    <property type="protein sequence ID" value="MDE1463454.1"/>
    <property type="molecule type" value="Genomic_DNA"/>
</dbReference>
<comment type="cofactor">
    <cofactor evidence="1">
        <name>Zn(2+)</name>
        <dbReference type="ChEBI" id="CHEBI:29105"/>
    </cofactor>
</comment>
<dbReference type="RefSeq" id="WP_274689791.1">
    <property type="nucleotide sequence ID" value="NZ_JAPMOU010000020.1"/>
</dbReference>
<evidence type="ECO:0000256" key="5">
    <source>
        <dbReference type="ARBA" id="ARBA00023002"/>
    </source>
</evidence>
<comment type="similarity">
    <text evidence="2">Belongs to the DODA-type extradiol aromatic ring-opening dioxygenase family.</text>
</comment>
<comment type="caution">
    <text evidence="7">The sequence shown here is derived from an EMBL/GenBank/DDBJ whole genome shotgun (WGS) entry which is preliminary data.</text>
</comment>
<organism evidence="7 8">
    <name type="scientific">Spartinivicinus poritis</name>
    <dbReference type="NCBI Taxonomy" id="2994640"/>
    <lineage>
        <taxon>Bacteria</taxon>
        <taxon>Pseudomonadati</taxon>
        <taxon>Pseudomonadota</taxon>
        <taxon>Gammaproteobacteria</taxon>
        <taxon>Oceanospirillales</taxon>
        <taxon>Zooshikellaceae</taxon>
        <taxon>Spartinivicinus</taxon>
    </lineage>
</organism>
<dbReference type="Proteomes" id="UP001528823">
    <property type="component" value="Unassembled WGS sequence"/>
</dbReference>
<name>A0ABT5UED2_9GAMM</name>
<keyword evidence="8" id="KW-1185">Reference proteome</keyword>
<dbReference type="CDD" id="cd07363">
    <property type="entry name" value="45_DOPA_Dioxygenase"/>
    <property type="match status" value="1"/>
</dbReference>
<evidence type="ECO:0000256" key="1">
    <source>
        <dbReference type="ARBA" id="ARBA00001947"/>
    </source>
</evidence>
<evidence type="ECO:0000256" key="2">
    <source>
        <dbReference type="ARBA" id="ARBA00007581"/>
    </source>
</evidence>